<dbReference type="PANTHER" id="PTHR15177">
    <property type="entry name" value="G-PROTEIN COUPLED RECEPTOR 143"/>
    <property type="match status" value="1"/>
</dbReference>
<feature type="transmembrane region" description="Helical" evidence="1">
    <location>
        <begin position="189"/>
        <end position="208"/>
    </location>
</feature>
<dbReference type="Proteomes" id="UP001347796">
    <property type="component" value="Unassembled WGS sequence"/>
</dbReference>
<dbReference type="GO" id="GO:0072545">
    <property type="term" value="F:L-tyrosine binding"/>
    <property type="evidence" value="ECO:0007669"/>
    <property type="project" value="InterPro"/>
</dbReference>
<proteinExistence type="predicted"/>
<dbReference type="GO" id="GO:0035643">
    <property type="term" value="F:L-DOPA receptor activity"/>
    <property type="evidence" value="ECO:0007669"/>
    <property type="project" value="TreeGrafter"/>
</dbReference>
<dbReference type="GO" id="GO:0035240">
    <property type="term" value="F:dopamine binding"/>
    <property type="evidence" value="ECO:0007669"/>
    <property type="project" value="InterPro"/>
</dbReference>
<evidence type="ECO:0000313" key="2">
    <source>
        <dbReference type="EMBL" id="KAK6192818.1"/>
    </source>
</evidence>
<dbReference type="GO" id="GO:0072544">
    <property type="term" value="F:L-DOPA binding"/>
    <property type="evidence" value="ECO:0007669"/>
    <property type="project" value="InterPro"/>
</dbReference>
<evidence type="ECO:0000256" key="1">
    <source>
        <dbReference type="SAM" id="Phobius"/>
    </source>
</evidence>
<comment type="caution">
    <text evidence="2">The sequence shown here is derived from an EMBL/GenBank/DDBJ whole genome shotgun (WGS) entry which is preliminary data.</text>
</comment>
<dbReference type="GO" id="GO:0050848">
    <property type="term" value="P:regulation of calcium-mediated signaling"/>
    <property type="evidence" value="ECO:0007669"/>
    <property type="project" value="TreeGrafter"/>
</dbReference>
<dbReference type="GO" id="GO:0032438">
    <property type="term" value="P:melanosome organization"/>
    <property type="evidence" value="ECO:0007669"/>
    <property type="project" value="TreeGrafter"/>
</dbReference>
<gene>
    <name evidence="2" type="ORF">SNE40_004225</name>
</gene>
<sequence>MSSPSYLSLCCADENSSLNKPLEERVLLYRSVDISCLVAACVNLIGIVYLLMPRLDSDLSHTLSTSQTRILAGNNVRKVIHILIFCDILACIGLIVRSSLKLSDLSLPLCVILHVWIQYFFLCTYFWNIAYGVELLMSLKNTGNSWIKYVIGFILPLGLCSLQAVATYYPSLNWCLSSGYEKTLVYLSAYLPIGVVIIVNPIIFYHILKSVRHLLICHLGKFTGSERDILEAAKLKFTLIMLVFTICWIPNLIFALLQSFEDKETMFYPFLVFAIFQAISNPLQGVCNCIVFRGWPGFLTSCTQRAVGYSRVDQMEESIEVRINSLSSNAFSQRSENDRILGFRHQRTRHYT</sequence>
<reference evidence="2 3" key="1">
    <citation type="submission" date="2024-01" db="EMBL/GenBank/DDBJ databases">
        <title>The genome of the rayed Mediterranean limpet Patella caerulea (Linnaeus, 1758).</title>
        <authorList>
            <person name="Anh-Thu Weber A."/>
            <person name="Halstead-Nussloch G."/>
        </authorList>
    </citation>
    <scope>NUCLEOTIDE SEQUENCE [LARGE SCALE GENOMIC DNA]</scope>
    <source>
        <strain evidence="2">AATW-2023a</strain>
        <tissue evidence="2">Whole specimen</tissue>
    </source>
</reference>
<feature type="transmembrane region" description="Helical" evidence="1">
    <location>
        <begin position="27"/>
        <end position="51"/>
    </location>
</feature>
<keyword evidence="3" id="KW-1185">Reference proteome</keyword>
<dbReference type="Gene3D" id="1.20.1070.10">
    <property type="entry name" value="Rhodopsin 7-helix transmembrane proteins"/>
    <property type="match status" value="1"/>
</dbReference>
<dbReference type="AlphaFoldDB" id="A0AAN8K4D7"/>
<accession>A0AAN8K4D7</accession>
<dbReference type="PANTHER" id="PTHR15177:SF2">
    <property type="entry name" value="G-PROTEIN COUPLED RECEPTOR 143"/>
    <property type="match status" value="1"/>
</dbReference>
<evidence type="ECO:0000313" key="3">
    <source>
        <dbReference type="Proteomes" id="UP001347796"/>
    </source>
</evidence>
<dbReference type="EMBL" id="JAZGQO010000002">
    <property type="protein sequence ID" value="KAK6192818.1"/>
    <property type="molecule type" value="Genomic_DNA"/>
</dbReference>
<dbReference type="Pfam" id="PF02101">
    <property type="entry name" value="Ocular_alb"/>
    <property type="match status" value="1"/>
</dbReference>
<keyword evidence="1" id="KW-0812">Transmembrane</keyword>
<feature type="transmembrane region" description="Helical" evidence="1">
    <location>
        <begin position="116"/>
        <end position="137"/>
    </location>
</feature>
<name>A0AAN8K4D7_PATCE</name>
<organism evidence="2 3">
    <name type="scientific">Patella caerulea</name>
    <name type="common">Rayed Mediterranean limpet</name>
    <dbReference type="NCBI Taxonomy" id="87958"/>
    <lineage>
        <taxon>Eukaryota</taxon>
        <taxon>Metazoa</taxon>
        <taxon>Spiralia</taxon>
        <taxon>Lophotrochozoa</taxon>
        <taxon>Mollusca</taxon>
        <taxon>Gastropoda</taxon>
        <taxon>Patellogastropoda</taxon>
        <taxon>Patelloidea</taxon>
        <taxon>Patellidae</taxon>
        <taxon>Patella</taxon>
    </lineage>
</organism>
<dbReference type="InterPro" id="IPR001414">
    <property type="entry name" value="GPR143"/>
</dbReference>
<feature type="transmembrane region" description="Helical" evidence="1">
    <location>
        <begin position="237"/>
        <end position="260"/>
    </location>
</feature>
<keyword evidence="1" id="KW-0472">Membrane</keyword>
<feature type="transmembrane region" description="Helical" evidence="1">
    <location>
        <begin position="149"/>
        <end position="169"/>
    </location>
</feature>
<dbReference type="GO" id="GO:0005886">
    <property type="term" value="C:plasma membrane"/>
    <property type="evidence" value="ECO:0007669"/>
    <property type="project" value="TreeGrafter"/>
</dbReference>
<keyword evidence="1" id="KW-1133">Transmembrane helix</keyword>
<protein>
    <submittedName>
        <fullName evidence="2">Uncharacterized protein</fullName>
    </submittedName>
</protein>
<feature type="transmembrane region" description="Helical" evidence="1">
    <location>
        <begin position="266"/>
        <end position="283"/>
    </location>
</feature>
<feature type="transmembrane region" description="Helical" evidence="1">
    <location>
        <begin position="79"/>
        <end position="96"/>
    </location>
</feature>